<dbReference type="SUPFAM" id="SSF54631">
    <property type="entry name" value="CBS-domain pair"/>
    <property type="match status" value="1"/>
</dbReference>
<dbReference type="RefSeq" id="WP_110329687.1">
    <property type="nucleotide sequence ID" value="NZ_CADFGS010000030.1"/>
</dbReference>
<feature type="transmembrane region" description="Helical" evidence="2">
    <location>
        <begin position="130"/>
        <end position="147"/>
    </location>
</feature>
<keyword evidence="2" id="KW-0812">Transmembrane</keyword>
<evidence type="ECO:0000259" key="3">
    <source>
        <dbReference type="PROSITE" id="PS51371"/>
    </source>
</evidence>
<keyword evidence="2" id="KW-1133">Transmembrane helix</keyword>
<evidence type="ECO:0000256" key="2">
    <source>
        <dbReference type="SAM" id="Phobius"/>
    </source>
</evidence>
<dbReference type="PANTHER" id="PTHR33741">
    <property type="entry name" value="TRANSMEMBRANE PROTEIN DDB_G0269096-RELATED"/>
    <property type="match status" value="1"/>
</dbReference>
<evidence type="ECO:0000313" key="5">
    <source>
        <dbReference type="Proteomes" id="UP000247515"/>
    </source>
</evidence>
<evidence type="ECO:0000313" key="4">
    <source>
        <dbReference type="EMBL" id="PXX05917.1"/>
    </source>
</evidence>
<name>A0ABX5MCI7_9BURK</name>
<feature type="transmembrane region" description="Helical" evidence="2">
    <location>
        <begin position="29"/>
        <end position="47"/>
    </location>
</feature>
<comment type="caution">
    <text evidence="4">The sequence shown here is derived from an EMBL/GenBank/DDBJ whole genome shotgun (WGS) entry which is preliminary data.</text>
</comment>
<sequence>MSRTALLAWLRRFRPHPAAPSWREGVRRAAGALVGIAVTGVATHLVFGGTRDIPMLVAPMGASAVLLFGASESPLAQPWSILGGNFVSALVGVACARWIGVPVAAAAVAVALAICAMFVCRCVHPPSGAVALTAVLGGPSVHALGFGFVATPIAFQSMALLGAALCFHALTGHRYPRDVVAALASARQVAQHAAQQAAQQAKTFDALTCEDVMTAADHAVPLTMARHAAWERLHRHGAHALPVVDEARRVVGVVTHRELAARRPEGGVRLALGLGLGQALWRVLRRRTLEMEETVEAVMAAGVHAVHRGAPLASLVPIFADHAYYEVPVLDDARRLVGVVRHSDMIRWLHRHAGAASLLAQAG</sequence>
<proteinExistence type="predicted"/>
<feature type="transmembrane region" description="Helical" evidence="2">
    <location>
        <begin position="105"/>
        <end position="123"/>
    </location>
</feature>
<accession>A0ABX5MCI7</accession>
<dbReference type="Pfam" id="PF04982">
    <property type="entry name" value="TM_HPP"/>
    <property type="match status" value="1"/>
</dbReference>
<dbReference type="Gene3D" id="3.10.580.10">
    <property type="entry name" value="CBS-domain"/>
    <property type="match status" value="1"/>
</dbReference>
<dbReference type="Proteomes" id="UP000247515">
    <property type="component" value="Unassembled WGS sequence"/>
</dbReference>
<dbReference type="InterPro" id="IPR046342">
    <property type="entry name" value="CBS_dom_sf"/>
</dbReference>
<dbReference type="PROSITE" id="PS51371">
    <property type="entry name" value="CBS"/>
    <property type="match status" value="2"/>
</dbReference>
<dbReference type="EMBL" id="QJJV01000038">
    <property type="protein sequence ID" value="PXX05917.1"/>
    <property type="molecule type" value="Genomic_DNA"/>
</dbReference>
<protein>
    <submittedName>
        <fullName evidence="4">CBS domain-containing membrane protein</fullName>
    </submittedName>
</protein>
<gene>
    <name evidence="4" type="ORF">C7400_13822</name>
</gene>
<dbReference type="SMART" id="SM00116">
    <property type="entry name" value="CBS"/>
    <property type="match status" value="2"/>
</dbReference>
<keyword evidence="1" id="KW-0129">CBS domain</keyword>
<dbReference type="PANTHER" id="PTHR33741:SF5">
    <property type="entry name" value="TRANSMEMBRANE PROTEIN DDB_G0269096-RELATED"/>
    <property type="match status" value="1"/>
</dbReference>
<feature type="domain" description="CBS" evidence="3">
    <location>
        <begin position="299"/>
        <end position="357"/>
    </location>
</feature>
<reference evidence="4 5" key="1">
    <citation type="submission" date="2018-05" db="EMBL/GenBank/DDBJ databases">
        <title>Genomic Encyclopedia of Type Strains, Phase IV (KMG-V): Genome sequencing to study the core and pangenomes of soil and plant-associated prokaryotes.</title>
        <authorList>
            <person name="Whitman W."/>
        </authorList>
    </citation>
    <scope>NUCLEOTIDE SEQUENCE [LARGE SCALE GENOMIC DNA]</scope>
    <source>
        <strain evidence="4 5">SIr-6563</strain>
    </source>
</reference>
<organism evidence="4 5">
    <name type="scientific">Paraburkholderia tropica</name>
    <dbReference type="NCBI Taxonomy" id="92647"/>
    <lineage>
        <taxon>Bacteria</taxon>
        <taxon>Pseudomonadati</taxon>
        <taxon>Pseudomonadota</taxon>
        <taxon>Betaproteobacteria</taxon>
        <taxon>Burkholderiales</taxon>
        <taxon>Burkholderiaceae</taxon>
        <taxon>Paraburkholderia</taxon>
    </lineage>
</organism>
<keyword evidence="2" id="KW-0472">Membrane</keyword>
<evidence type="ECO:0000256" key="1">
    <source>
        <dbReference type="PROSITE-ProRule" id="PRU00703"/>
    </source>
</evidence>
<dbReference type="InterPro" id="IPR058581">
    <property type="entry name" value="TM_HPP"/>
</dbReference>
<feature type="domain" description="CBS" evidence="3">
    <location>
        <begin position="213"/>
        <end position="272"/>
    </location>
</feature>
<dbReference type="InterPro" id="IPR000644">
    <property type="entry name" value="CBS_dom"/>
</dbReference>
<dbReference type="InterPro" id="IPR007065">
    <property type="entry name" value="HPP"/>
</dbReference>
<keyword evidence="5" id="KW-1185">Reference proteome</keyword>
<dbReference type="Pfam" id="PF00571">
    <property type="entry name" value="CBS"/>
    <property type="match status" value="2"/>
</dbReference>